<evidence type="ECO:0000313" key="4">
    <source>
        <dbReference type="Proteomes" id="UP000324479"/>
    </source>
</evidence>
<dbReference type="GO" id="GO:0019005">
    <property type="term" value="C:SCF ubiquitin ligase complex"/>
    <property type="evidence" value="ECO:0007669"/>
    <property type="project" value="TreeGrafter"/>
</dbReference>
<proteinExistence type="predicted"/>
<keyword evidence="1" id="KW-0812">Transmembrane</keyword>
<keyword evidence="1" id="KW-1133">Transmembrane helix</keyword>
<dbReference type="InterPro" id="IPR006553">
    <property type="entry name" value="Leu-rich_rpt_Cys-con_subtyp"/>
</dbReference>
<feature type="transmembrane region" description="Helical" evidence="1">
    <location>
        <begin position="20"/>
        <end position="38"/>
    </location>
</feature>
<evidence type="ECO:0000256" key="1">
    <source>
        <dbReference type="SAM" id="Phobius"/>
    </source>
</evidence>
<dbReference type="PANTHER" id="PTHR13318:SF190">
    <property type="entry name" value="PARTNER OF PAIRED, ISOFORM B"/>
    <property type="match status" value="1"/>
</dbReference>
<dbReference type="SMART" id="SM00367">
    <property type="entry name" value="LRR_CC"/>
    <property type="match status" value="3"/>
</dbReference>
<dbReference type="EMBL" id="VWOX01000033">
    <property type="protein sequence ID" value="KAA5538018.1"/>
    <property type="molecule type" value="Genomic_DNA"/>
</dbReference>
<keyword evidence="4" id="KW-1185">Reference proteome</keyword>
<reference evidence="3 4" key="1">
    <citation type="submission" date="2019-08" db="EMBL/GenBank/DDBJ databases">
        <authorList>
            <person name="Dhanesh K."/>
            <person name="Kumar G."/>
            <person name="Sasikala C."/>
            <person name="Venkata Ramana C."/>
        </authorList>
    </citation>
    <scope>NUCLEOTIDE SEQUENCE [LARGE SCALE GENOMIC DNA]</scope>
    <source>
        <strain evidence="3 4">JC645</strain>
    </source>
</reference>
<dbReference type="GO" id="GO:0031146">
    <property type="term" value="P:SCF-dependent proteasomal ubiquitin-dependent protein catabolic process"/>
    <property type="evidence" value="ECO:0007669"/>
    <property type="project" value="TreeGrafter"/>
</dbReference>
<sequence length="271" mass="30204">MAGPVRNSQSPSSRRRWPRFGLRFLLLAFTVIGIWFAYVSSRARSQKAAIDEVTRLGGFLGFDYHFDASMRWRNDPKLPAPVWLIDLLGEDCARSVWIVNFDEGSDPTNDDLKVVERFTRLKQLTLMNRKKISDEGLRHVAGLTELEVLAISGTNVTGEGLSNLRNCTKLKGLPMNGTPLNNLGLSHVSHLKNLEWLQLSGTQITDEGLRHLSGLSNLESLELADTAVTDQGLRHLSKLTSLKKLLLRGTQTTDEGRAWLQAELPNCSIAD</sequence>
<dbReference type="Pfam" id="PF25372">
    <property type="entry name" value="DUF7885"/>
    <property type="match status" value="1"/>
</dbReference>
<dbReference type="Gene3D" id="3.80.10.10">
    <property type="entry name" value="Ribonuclease Inhibitor"/>
    <property type="match status" value="2"/>
</dbReference>
<dbReference type="InterPro" id="IPR032675">
    <property type="entry name" value="LRR_dom_sf"/>
</dbReference>
<feature type="domain" description="F-box/LRR-repeat protein 15-like leucin rich repeat" evidence="2">
    <location>
        <begin position="187"/>
        <end position="260"/>
    </location>
</feature>
<evidence type="ECO:0000259" key="2">
    <source>
        <dbReference type="Pfam" id="PF25372"/>
    </source>
</evidence>
<accession>A0A5M6CRS3</accession>
<keyword evidence="1" id="KW-0472">Membrane</keyword>
<name>A0A5M6CRS3_9BACT</name>
<dbReference type="Proteomes" id="UP000324479">
    <property type="component" value="Unassembled WGS sequence"/>
</dbReference>
<gene>
    <name evidence="3" type="ORF">FYK55_27765</name>
</gene>
<dbReference type="PANTHER" id="PTHR13318">
    <property type="entry name" value="PARTNER OF PAIRED, ISOFORM B-RELATED"/>
    <property type="match status" value="1"/>
</dbReference>
<dbReference type="SUPFAM" id="SSF52047">
    <property type="entry name" value="RNI-like"/>
    <property type="match status" value="1"/>
</dbReference>
<dbReference type="AlphaFoldDB" id="A0A5M6CRS3"/>
<protein>
    <recommendedName>
        <fullName evidence="2">F-box/LRR-repeat protein 15-like leucin rich repeat domain-containing protein</fullName>
    </recommendedName>
</protein>
<evidence type="ECO:0000313" key="3">
    <source>
        <dbReference type="EMBL" id="KAA5538018.1"/>
    </source>
</evidence>
<comment type="caution">
    <text evidence="3">The sequence shown here is derived from an EMBL/GenBank/DDBJ whole genome shotgun (WGS) entry which is preliminary data.</text>
</comment>
<dbReference type="InterPro" id="IPR057207">
    <property type="entry name" value="FBXL15_LRR"/>
</dbReference>
<organism evidence="3 4">
    <name type="scientific">Roseiconus nitratireducens</name>
    <dbReference type="NCBI Taxonomy" id="2605748"/>
    <lineage>
        <taxon>Bacteria</taxon>
        <taxon>Pseudomonadati</taxon>
        <taxon>Planctomycetota</taxon>
        <taxon>Planctomycetia</taxon>
        <taxon>Pirellulales</taxon>
        <taxon>Pirellulaceae</taxon>
        <taxon>Roseiconus</taxon>
    </lineage>
</organism>